<dbReference type="GO" id="GO:0000981">
    <property type="term" value="F:DNA-binding transcription factor activity, RNA polymerase II-specific"/>
    <property type="evidence" value="ECO:0007669"/>
    <property type="project" value="InterPro"/>
</dbReference>
<evidence type="ECO:0000256" key="4">
    <source>
        <dbReference type="ARBA" id="ARBA00023163"/>
    </source>
</evidence>
<dbReference type="InterPro" id="IPR001138">
    <property type="entry name" value="Zn2Cys6_DnaBD"/>
</dbReference>
<evidence type="ECO:0000256" key="5">
    <source>
        <dbReference type="ARBA" id="ARBA00023242"/>
    </source>
</evidence>
<feature type="compositionally biased region" description="Acidic residues" evidence="6">
    <location>
        <begin position="739"/>
        <end position="755"/>
    </location>
</feature>
<keyword evidence="1" id="KW-0479">Metal-binding</keyword>
<keyword evidence="4" id="KW-0804">Transcription</keyword>
<evidence type="ECO:0000313" key="8">
    <source>
        <dbReference type="EMBL" id="GAM41023.1"/>
    </source>
</evidence>
<dbReference type="SUPFAM" id="SSF57701">
    <property type="entry name" value="Zn2/Cys6 DNA-binding domain"/>
    <property type="match status" value="1"/>
</dbReference>
<keyword evidence="5" id="KW-0539">Nucleus</keyword>
<dbReference type="CDD" id="cd12148">
    <property type="entry name" value="fungal_TF_MHR"/>
    <property type="match status" value="1"/>
</dbReference>
<dbReference type="SMART" id="SM00066">
    <property type="entry name" value="GAL4"/>
    <property type="match status" value="1"/>
</dbReference>
<dbReference type="InterPro" id="IPR036864">
    <property type="entry name" value="Zn2-C6_fun-type_DNA-bd_sf"/>
</dbReference>
<dbReference type="GO" id="GO:0001080">
    <property type="term" value="P:nitrogen catabolite activation of transcription from RNA polymerase II promoter"/>
    <property type="evidence" value="ECO:0007669"/>
    <property type="project" value="TreeGrafter"/>
</dbReference>
<feature type="compositionally biased region" description="Basic and acidic residues" evidence="6">
    <location>
        <begin position="139"/>
        <end position="153"/>
    </location>
</feature>
<reference evidence="9" key="1">
    <citation type="journal article" date="2015" name="Genome Announc.">
        <title>Draft genome sequence of Talaromyces cellulolyticus strain Y-94, a source of lignocellulosic biomass-degrading enzymes.</title>
        <authorList>
            <person name="Fujii T."/>
            <person name="Koike H."/>
            <person name="Sawayama S."/>
            <person name="Yano S."/>
            <person name="Inoue H."/>
        </authorList>
    </citation>
    <scope>NUCLEOTIDE SEQUENCE [LARGE SCALE GENOMIC DNA]</scope>
    <source>
        <strain evidence="9">Y-94</strain>
    </source>
</reference>
<dbReference type="GO" id="GO:0008270">
    <property type="term" value="F:zinc ion binding"/>
    <property type="evidence" value="ECO:0007669"/>
    <property type="project" value="InterPro"/>
</dbReference>
<feature type="compositionally biased region" description="Polar residues" evidence="6">
    <location>
        <begin position="691"/>
        <end position="703"/>
    </location>
</feature>
<proteinExistence type="predicted"/>
<evidence type="ECO:0000259" key="7">
    <source>
        <dbReference type="SMART" id="SM00066"/>
    </source>
</evidence>
<evidence type="ECO:0000313" key="9">
    <source>
        <dbReference type="Proteomes" id="UP000053095"/>
    </source>
</evidence>
<dbReference type="EMBL" id="DF933837">
    <property type="protein sequence ID" value="GAM41023.1"/>
    <property type="molecule type" value="Genomic_DNA"/>
</dbReference>
<keyword evidence="2" id="KW-0805">Transcription regulation</keyword>
<keyword evidence="9" id="KW-1185">Reference proteome</keyword>
<dbReference type="PANTHER" id="PTHR31668:SF4">
    <property type="entry name" value="TRANSCRIPTIONAL ACTIVATOR PROTEIN DAL81"/>
    <property type="match status" value="1"/>
</dbReference>
<feature type="compositionally biased region" description="Low complexity" evidence="6">
    <location>
        <begin position="720"/>
        <end position="729"/>
    </location>
</feature>
<name>A0A6V8HN81_TALPI</name>
<sequence length="755" mass="82016">MSSTTSPVTSLTNSPSASSASFSSVATPNTAPAVNTGTTSVAASTTNHSALNNTIAATTSLLVGSISSRGPTGRDGVSCDACLFRKSRCAMNELVNKCYSCEFHRQDCTFSLANSALTEAASPQSRKRKLEDFVEAESTKRQSIEVPRPESTVKEMVPPPTTTNTNPLASPRLSYQSSQHIGLTTELEPILFEHIPLDTNDESELSSTHKIRRFAEDGIFMRIMNPDSKETSTVSLDAIETLVAPYGSTLVDKFFEKIHPVFPVLMEDSFRQSYRTRRGLSPLLLAAVYTLTLKYLEFEPAARSARKPDVKRMEDTAMKLLTESLPHADITTIQAGMLIMQRSSLNTSSLNGQIVTAAFELGLHQDCFNWKIPPAERGLRRRMGWALHTQDKWCSLVHGRPSHMSAANWTVRDLVEDDFIGAFSATSPANKKSDTESADGNGLGHGPLLFCQHVALTAILAEILDTFYTLRAAEQFAAAGNNKTRYILEKAKPVQIRLKDWFARLPAGMKMDSTASTSAEILFDEVTEESASNGALHVAYFATEITLHRCIIRSLTSNTADNYLSHICRSAAKTRLISAMDFVNRLRPAHLQAFWPGSSRTNFALIGSFGTLLLATAPTREEAEFYRQRLAEYRWTLSVSVKNAQFLKHAIESLDLSTMLAQNVPEKPGIEELMAGVVAKNSRSRRGPAGRQSTANAMDTTGLFSGGAGVGEGGAGGGATSSVVSGLASPATSPSNMDEMSDVDEDEDDDAGEDY</sequence>
<dbReference type="Pfam" id="PF04082">
    <property type="entry name" value="Fungal_trans"/>
    <property type="match status" value="1"/>
</dbReference>
<feature type="region of interest" description="Disordered" evidence="6">
    <location>
        <begin position="1"/>
        <end position="29"/>
    </location>
</feature>
<dbReference type="AlphaFoldDB" id="A0A6V8HN81"/>
<feature type="region of interest" description="Disordered" evidence="6">
    <location>
        <begin position="139"/>
        <end position="171"/>
    </location>
</feature>
<dbReference type="InterPro" id="IPR007219">
    <property type="entry name" value="XnlR_reg_dom"/>
</dbReference>
<gene>
    <name evidence="8" type="ORF">TCE0_041r13823</name>
</gene>
<protein>
    <recommendedName>
        <fullName evidence="7">Zn(2)-C6 fungal-type domain-containing protein</fullName>
    </recommendedName>
</protein>
<dbReference type="Proteomes" id="UP000053095">
    <property type="component" value="Unassembled WGS sequence"/>
</dbReference>
<feature type="domain" description="Zn(2)-C6 fungal-type" evidence="7">
    <location>
        <begin position="73"/>
        <end position="119"/>
    </location>
</feature>
<evidence type="ECO:0000256" key="6">
    <source>
        <dbReference type="SAM" id="MobiDB-lite"/>
    </source>
</evidence>
<evidence type="ECO:0000256" key="2">
    <source>
        <dbReference type="ARBA" id="ARBA00023015"/>
    </source>
</evidence>
<organism evidence="8 9">
    <name type="scientific">Talaromyces pinophilus</name>
    <name type="common">Penicillium pinophilum</name>
    <dbReference type="NCBI Taxonomy" id="128442"/>
    <lineage>
        <taxon>Eukaryota</taxon>
        <taxon>Fungi</taxon>
        <taxon>Dikarya</taxon>
        <taxon>Ascomycota</taxon>
        <taxon>Pezizomycotina</taxon>
        <taxon>Eurotiomycetes</taxon>
        <taxon>Eurotiomycetidae</taxon>
        <taxon>Eurotiales</taxon>
        <taxon>Trichocomaceae</taxon>
        <taxon>Talaromyces</taxon>
        <taxon>Talaromyces sect. Talaromyces</taxon>
    </lineage>
</organism>
<dbReference type="PANTHER" id="PTHR31668">
    <property type="entry name" value="GLUCOSE TRANSPORT TRANSCRIPTION REGULATOR RGT1-RELATED-RELATED"/>
    <property type="match status" value="1"/>
</dbReference>
<accession>A0A6V8HN81</accession>
<dbReference type="GO" id="GO:0003677">
    <property type="term" value="F:DNA binding"/>
    <property type="evidence" value="ECO:0007669"/>
    <property type="project" value="UniProtKB-KW"/>
</dbReference>
<dbReference type="GO" id="GO:0006351">
    <property type="term" value="P:DNA-templated transcription"/>
    <property type="evidence" value="ECO:0007669"/>
    <property type="project" value="InterPro"/>
</dbReference>
<keyword evidence="3" id="KW-0238">DNA-binding</keyword>
<evidence type="ECO:0000256" key="3">
    <source>
        <dbReference type="ARBA" id="ARBA00023125"/>
    </source>
</evidence>
<dbReference type="GO" id="GO:0005634">
    <property type="term" value="C:nucleus"/>
    <property type="evidence" value="ECO:0007669"/>
    <property type="project" value="TreeGrafter"/>
</dbReference>
<feature type="compositionally biased region" description="Gly residues" evidence="6">
    <location>
        <begin position="704"/>
        <end position="719"/>
    </location>
</feature>
<dbReference type="InterPro" id="IPR050797">
    <property type="entry name" value="Carb_Metab_Trans_Reg"/>
</dbReference>
<feature type="region of interest" description="Disordered" evidence="6">
    <location>
        <begin position="679"/>
        <end position="755"/>
    </location>
</feature>
<comment type="caution">
    <text evidence="8">The sequence shown here is derived from an EMBL/GenBank/DDBJ whole genome shotgun (WGS) entry which is preliminary data.</text>
</comment>
<evidence type="ECO:0000256" key="1">
    <source>
        <dbReference type="ARBA" id="ARBA00022723"/>
    </source>
</evidence>
<feature type="compositionally biased region" description="Low complexity" evidence="6">
    <location>
        <begin position="9"/>
        <end position="27"/>
    </location>
</feature>